<dbReference type="InterPro" id="IPR035093">
    <property type="entry name" value="RelE/ParE_toxin_dom_sf"/>
</dbReference>
<evidence type="ECO:0000313" key="3">
    <source>
        <dbReference type="EMBL" id="OTN75355.1"/>
    </source>
</evidence>
<dbReference type="OrthoDB" id="9805098at2"/>
<dbReference type="SUPFAM" id="SSF143011">
    <property type="entry name" value="RelE-like"/>
    <property type="match status" value="1"/>
</dbReference>
<comment type="similarity">
    <text evidence="1">Belongs to the RelE toxin family.</text>
</comment>
<dbReference type="PANTHER" id="PTHR35601">
    <property type="entry name" value="TOXIN RELE"/>
    <property type="match status" value="1"/>
</dbReference>
<evidence type="ECO:0000256" key="2">
    <source>
        <dbReference type="ARBA" id="ARBA00022649"/>
    </source>
</evidence>
<organism evidence="3 4">
    <name type="scientific">Candidatus Enterococcus testudinis</name>
    <dbReference type="NCBI Taxonomy" id="1834191"/>
    <lineage>
        <taxon>Bacteria</taxon>
        <taxon>Bacillati</taxon>
        <taxon>Bacillota</taxon>
        <taxon>Bacilli</taxon>
        <taxon>Lactobacillales</taxon>
        <taxon>Enterococcaceae</taxon>
        <taxon>Enterococcus</taxon>
    </lineage>
</organism>
<keyword evidence="4" id="KW-1185">Reference proteome</keyword>
<dbReference type="Pfam" id="PF05016">
    <property type="entry name" value="ParE_toxin"/>
    <property type="match status" value="1"/>
</dbReference>
<accession>A0A242A2U0</accession>
<comment type="caution">
    <text evidence="3">The sequence shown here is derived from an EMBL/GenBank/DDBJ whole genome shotgun (WGS) entry which is preliminary data.</text>
</comment>
<protein>
    <submittedName>
        <fullName evidence="3">Uncharacterized protein</fullName>
    </submittedName>
</protein>
<proteinExistence type="inferred from homology"/>
<dbReference type="EMBL" id="NGKU01000001">
    <property type="protein sequence ID" value="OTN75355.1"/>
    <property type="molecule type" value="Genomic_DNA"/>
</dbReference>
<dbReference type="STRING" id="1834191.A5886_000425"/>
<dbReference type="RefSeq" id="WP_086273417.1">
    <property type="nucleotide sequence ID" value="NZ_NGKU01000001.1"/>
</dbReference>
<sequence length="90" mass="10609">MVRYAIETTARFDKQLKKLDRFEAVMILKWLAKNVEGMNDPRQIGKALVGNYAGKWRYRIGHYRVIVMIDDHALIVLAMEVGHRRSIYMK</sequence>
<dbReference type="InterPro" id="IPR007712">
    <property type="entry name" value="RelE/ParE_toxin"/>
</dbReference>
<dbReference type="AlphaFoldDB" id="A0A242A2U0"/>
<dbReference type="Proteomes" id="UP000195043">
    <property type="component" value="Unassembled WGS sequence"/>
</dbReference>
<gene>
    <name evidence="3" type="ORF">A5886_000425</name>
</gene>
<reference evidence="3 4" key="1">
    <citation type="submission" date="2017-05" db="EMBL/GenBank/DDBJ databases">
        <title>The Genome Sequence of Enterococcus sp. 8G7_MSG3316.</title>
        <authorList>
            <consortium name="The Broad Institute Genomics Platform"/>
            <consortium name="The Broad Institute Genomic Center for Infectious Diseases"/>
            <person name="Earl A."/>
            <person name="Manson A."/>
            <person name="Schwartman J."/>
            <person name="Gilmore M."/>
            <person name="Abouelleil A."/>
            <person name="Cao P."/>
            <person name="Chapman S."/>
            <person name="Cusick C."/>
            <person name="Shea T."/>
            <person name="Young S."/>
            <person name="Neafsey D."/>
            <person name="Nusbaum C."/>
            <person name="Birren B."/>
        </authorList>
    </citation>
    <scope>NUCLEOTIDE SEQUENCE [LARGE SCALE GENOMIC DNA]</scope>
    <source>
        <strain evidence="3 4">8G7_MSG3316</strain>
    </source>
</reference>
<evidence type="ECO:0000256" key="1">
    <source>
        <dbReference type="ARBA" id="ARBA00006226"/>
    </source>
</evidence>
<evidence type="ECO:0000313" key="4">
    <source>
        <dbReference type="Proteomes" id="UP000195043"/>
    </source>
</evidence>
<name>A0A242A2U0_9ENTE</name>
<dbReference type="Gene3D" id="3.30.2310.20">
    <property type="entry name" value="RelE-like"/>
    <property type="match status" value="1"/>
</dbReference>
<keyword evidence="2" id="KW-1277">Toxin-antitoxin system</keyword>
<dbReference type="PANTHER" id="PTHR35601:SF1">
    <property type="entry name" value="TOXIN RELE"/>
    <property type="match status" value="1"/>
</dbReference>